<keyword evidence="2" id="KW-1185">Reference proteome</keyword>
<accession>E6SR80</accession>
<protein>
    <submittedName>
        <fullName evidence="1">Uncharacterized protein</fullName>
    </submittedName>
</protein>
<evidence type="ECO:0000313" key="1">
    <source>
        <dbReference type="EMBL" id="ADV43024.1"/>
    </source>
</evidence>
<dbReference type="KEGG" id="bhl:Bache_1013"/>
<reference evidence="1 2" key="2">
    <citation type="journal article" date="2011" name="Stand. Genomic Sci.">
        <title>Complete genome sequence of Bacteroides helcogenes type strain (P 36-108).</title>
        <authorList>
            <person name="Pati A."/>
            <person name="Gronow S."/>
            <person name="Zeytun A."/>
            <person name="Lapidus A."/>
            <person name="Nolan M."/>
            <person name="Hammon N."/>
            <person name="Deshpande S."/>
            <person name="Cheng J.F."/>
            <person name="Tapia R."/>
            <person name="Han C."/>
            <person name="Goodwin L."/>
            <person name="Pitluck S."/>
            <person name="Liolios K."/>
            <person name="Pagani I."/>
            <person name="Ivanova N."/>
            <person name="Mavromatis K."/>
            <person name="Chen A."/>
            <person name="Palaniappan K."/>
            <person name="Land M."/>
            <person name="Hauser L."/>
            <person name="Chang Y.J."/>
            <person name="Jeffries C.D."/>
            <person name="Detter J.C."/>
            <person name="Brambilla E."/>
            <person name="Rohde M."/>
            <person name="Goker M."/>
            <person name="Woyke T."/>
            <person name="Bristow J."/>
            <person name="Eisen J.A."/>
            <person name="Markowitz V."/>
            <person name="Hugenholtz P."/>
            <person name="Kyrpides N.C."/>
            <person name="Klenk H.P."/>
            <person name="Lucas S."/>
        </authorList>
    </citation>
    <scope>NUCLEOTIDE SEQUENCE [LARGE SCALE GENOMIC DNA]</scope>
    <source>
        <strain evidence="2">ATCC 35417 / DSM 20613 / JCM 6297 / CCUG 15421 / P 36-108</strain>
    </source>
</reference>
<dbReference type="RefSeq" id="WP_013546637.1">
    <property type="nucleotide sequence ID" value="NC_014933.1"/>
</dbReference>
<dbReference type="HOGENOM" id="CLU_2191765_0_0_10"/>
<sequence length="108" mass="12610">MNKNRTAFKYASSQEGGINPPCTGLIPDVLSEVQKSVWVKNLHTGVFTLDAQLRTEQENLILVYNNLNLPFFSLYYHYYRLDIPVWMESLFVSENKVKTISKCNYWLN</sequence>
<reference key="1">
    <citation type="submission" date="2010-11" db="EMBL/GenBank/DDBJ databases">
        <title>The complete genome of Bacteroides helcogenes P 36-108.</title>
        <authorList>
            <consortium name="US DOE Joint Genome Institute (JGI-PGF)"/>
            <person name="Lucas S."/>
            <person name="Copeland A."/>
            <person name="Lapidus A."/>
            <person name="Bruce D."/>
            <person name="Goodwin L."/>
            <person name="Pitluck S."/>
            <person name="Kyrpides N."/>
            <person name="Mavromatis K."/>
            <person name="Ivanova N."/>
            <person name="Zeytun A."/>
            <person name="Brettin T."/>
            <person name="Detter J.C."/>
            <person name="Tapia R."/>
            <person name="Han C."/>
            <person name="Land M."/>
            <person name="Hauser L."/>
            <person name="Markowitz V."/>
            <person name="Cheng J.-F."/>
            <person name="Hugenholtz P."/>
            <person name="Woyke T."/>
            <person name="Wu D."/>
            <person name="Gronow S."/>
            <person name="Wellnitz S."/>
            <person name="Brambilla E."/>
            <person name="Klenk H.-P."/>
            <person name="Eisen J.A."/>
        </authorList>
    </citation>
    <scope>NUCLEOTIDE SEQUENCE</scope>
    <source>
        <strain>P 36-108</strain>
    </source>
</reference>
<name>E6SR80_BACT6</name>
<evidence type="ECO:0000313" key="2">
    <source>
        <dbReference type="Proteomes" id="UP000008630"/>
    </source>
</evidence>
<dbReference type="AlphaFoldDB" id="E6SR80"/>
<dbReference type="EMBL" id="CP002352">
    <property type="protein sequence ID" value="ADV43024.1"/>
    <property type="molecule type" value="Genomic_DNA"/>
</dbReference>
<dbReference type="STRING" id="693979.Bache_1013"/>
<dbReference type="OrthoDB" id="1491263at2"/>
<proteinExistence type="predicted"/>
<organism evidence="1 2">
    <name type="scientific">Bacteroides helcogenes (strain ATCC 35417 / DSM 20613 / JCM 6297 / CCUG 15421 / P 36-108)</name>
    <dbReference type="NCBI Taxonomy" id="693979"/>
    <lineage>
        <taxon>Bacteria</taxon>
        <taxon>Pseudomonadati</taxon>
        <taxon>Bacteroidota</taxon>
        <taxon>Bacteroidia</taxon>
        <taxon>Bacteroidales</taxon>
        <taxon>Bacteroidaceae</taxon>
        <taxon>Bacteroides</taxon>
    </lineage>
</organism>
<dbReference type="Proteomes" id="UP000008630">
    <property type="component" value="Chromosome"/>
</dbReference>
<gene>
    <name evidence="1" type="ordered locus">Bache_1013</name>
</gene>